<dbReference type="InterPro" id="IPR003018">
    <property type="entry name" value="GAF"/>
</dbReference>
<keyword evidence="2" id="KW-0963">Cytoplasm</keyword>
<evidence type="ECO:0000256" key="6">
    <source>
        <dbReference type="SAM" id="Phobius"/>
    </source>
</evidence>
<dbReference type="SMART" id="SM00065">
    <property type="entry name" value="GAF"/>
    <property type="match status" value="1"/>
</dbReference>
<evidence type="ECO:0000256" key="3">
    <source>
        <dbReference type="ARBA" id="ARBA00023123"/>
    </source>
</evidence>
<evidence type="ECO:0000256" key="2">
    <source>
        <dbReference type="ARBA" id="ARBA00022490"/>
    </source>
</evidence>
<dbReference type="InterPro" id="IPR035965">
    <property type="entry name" value="PAS-like_dom_sf"/>
</dbReference>
<dbReference type="SUPFAM" id="SSF55785">
    <property type="entry name" value="PYP-like sensor domain (PAS domain)"/>
    <property type="match status" value="1"/>
</dbReference>
<comment type="caution">
    <text evidence="8">The sequence shown here is derived from an EMBL/GenBank/DDBJ whole genome shotgun (WGS) entry which is preliminary data.</text>
</comment>
<dbReference type="Pfam" id="PF13185">
    <property type="entry name" value="GAF_2"/>
    <property type="match status" value="1"/>
</dbReference>
<evidence type="ECO:0000256" key="4">
    <source>
        <dbReference type="ARBA" id="ARBA00023175"/>
    </source>
</evidence>
<dbReference type="SMART" id="SM00304">
    <property type="entry name" value="HAMP"/>
    <property type="match status" value="1"/>
</dbReference>
<sequence>MLKRIKNIQNLSIRLKLTLFVIFLTGIITGNFLYVQYYNNSLIEISEKTINIAGKNGALSQQIALYALEIKNRRDNLPELKTKLKQAVDKHNSYLMALEKGGYVDVDNEQVHIDKPAPKAVQITLGVVKETWKLYKKNAEVVANLKTIDDKTQTLNSNVRKAIEYLLENSSDMYEKDSKLVQADLRYFTDKHDKRRNILIALFSANIVLLFLGYLYIDYVVIGPVSKIAKIDDIISEGDFEQRVPYKREDELGKVAHAINTLFENLQNATDFITAIGEGKLDVEYQLSVDNGLQRADRLTGALLEMRDKMSQVAESDRQRNWISEGLAKFANILREDKDRAVEEFTYDIIANLVKYTNANQGGLFIVNDRQGDSPYLELLSSYAFEKRKYVDKVIHKGEGLVGEVFQEGSTVYITDVPNDYVNITSGLGDSNPRCILIVPLKLNDEIFGVVELASFYQFQPFQIDFVEKLGESIASTFASIKTSKRTEQLLLESVQLGEQMKTQEEEMRQNLEELVATQNEVERQNQKITKQKTELEKALEDEKRKRESVEKREETLRKNLEELKQAQREMDMKTVVYQRHRDAIWLIENNLIIDCNDAALRMFGVKDKVDMIDRMPDSYSPNEQADGQRSSELLKAHVKKTLDTGATIFEWQYETIQGETINAEVQMNAFDLGKKRMIMVVNRNVNLLKSQELELKNKADELRKAERDLQKSIDQLVVTQEKLRTKDQEVEEIKLQEEEKAKEIRESQKKLLHNMLAKSKRAEMDLKRELVKREASIEAYKQRLTQLQNGGKRRRRKK</sequence>
<dbReference type="Gene3D" id="3.30.450.40">
    <property type="match status" value="1"/>
</dbReference>
<organism evidence="8 9">
    <name type="scientific">Microscilla marina ATCC 23134</name>
    <dbReference type="NCBI Taxonomy" id="313606"/>
    <lineage>
        <taxon>Bacteria</taxon>
        <taxon>Pseudomonadati</taxon>
        <taxon>Bacteroidota</taxon>
        <taxon>Cytophagia</taxon>
        <taxon>Cytophagales</taxon>
        <taxon>Microscillaceae</taxon>
        <taxon>Microscilla</taxon>
    </lineage>
</organism>
<dbReference type="GO" id="GO:0007165">
    <property type="term" value="P:signal transduction"/>
    <property type="evidence" value="ECO:0007669"/>
    <property type="project" value="InterPro"/>
</dbReference>
<dbReference type="InterPro" id="IPR000014">
    <property type="entry name" value="PAS"/>
</dbReference>
<feature type="coiled-coil region" evidence="5">
    <location>
        <begin position="498"/>
        <end position="574"/>
    </location>
</feature>
<dbReference type="InterPro" id="IPR003660">
    <property type="entry name" value="HAMP_dom"/>
</dbReference>
<keyword evidence="3" id="KW-0518">Myosin</keyword>
<keyword evidence="4" id="KW-0505">Motor protein</keyword>
<feature type="domain" description="HAMP" evidence="7">
    <location>
        <begin position="235"/>
        <end position="271"/>
    </location>
</feature>
<comment type="subcellular location">
    <subcellularLocation>
        <location evidence="1">Cytoplasm</location>
    </subcellularLocation>
</comment>
<gene>
    <name evidence="8" type="ORF">M23134_07915</name>
</gene>
<dbReference type="RefSeq" id="WP_002697610.1">
    <property type="nucleotide sequence ID" value="NZ_AAWS01000014.1"/>
</dbReference>
<feature type="coiled-coil region" evidence="5">
    <location>
        <begin position="686"/>
        <end position="751"/>
    </location>
</feature>
<dbReference type="SUPFAM" id="SSF55781">
    <property type="entry name" value="GAF domain-like"/>
    <property type="match status" value="1"/>
</dbReference>
<dbReference type="eggNOG" id="COG3850">
    <property type="taxonomic scope" value="Bacteria"/>
</dbReference>
<dbReference type="Proteomes" id="UP000004095">
    <property type="component" value="Unassembled WGS sequence"/>
</dbReference>
<keyword evidence="5" id="KW-0175">Coiled coil</keyword>
<proteinExistence type="predicted"/>
<reference evidence="8 9" key="1">
    <citation type="submission" date="2007-01" db="EMBL/GenBank/DDBJ databases">
        <authorList>
            <person name="Haygood M."/>
            <person name="Podell S."/>
            <person name="Anderson C."/>
            <person name="Hopkinson B."/>
            <person name="Roe K."/>
            <person name="Barbeau K."/>
            <person name="Gaasterland T."/>
            <person name="Ferriera S."/>
            <person name="Johnson J."/>
            <person name="Kravitz S."/>
            <person name="Beeson K."/>
            <person name="Sutton G."/>
            <person name="Rogers Y.-H."/>
            <person name="Friedman R."/>
            <person name="Frazier M."/>
            <person name="Venter J.C."/>
        </authorList>
    </citation>
    <scope>NUCLEOTIDE SEQUENCE [LARGE SCALE GENOMIC DNA]</scope>
    <source>
        <strain evidence="8 9">ATCC 23134</strain>
    </source>
</reference>
<dbReference type="PANTHER" id="PTHR46349:SF6">
    <property type="entry name" value="MYOSIN-6-LIKE"/>
    <property type="match status" value="1"/>
</dbReference>
<dbReference type="CDD" id="cd06225">
    <property type="entry name" value="HAMP"/>
    <property type="match status" value="1"/>
</dbReference>
<dbReference type="eggNOG" id="COG2202">
    <property type="taxonomic scope" value="Bacteria"/>
</dbReference>
<keyword evidence="6" id="KW-0812">Transmembrane</keyword>
<evidence type="ECO:0000259" key="7">
    <source>
        <dbReference type="PROSITE" id="PS50885"/>
    </source>
</evidence>
<dbReference type="Gene3D" id="6.10.340.10">
    <property type="match status" value="1"/>
</dbReference>
<dbReference type="PROSITE" id="PS50885">
    <property type="entry name" value="HAMP"/>
    <property type="match status" value="1"/>
</dbReference>
<protein>
    <submittedName>
        <fullName evidence="8">Two-component hybrid sensor and regulator, putative</fullName>
    </submittedName>
</protein>
<name>A1ZLR3_MICM2</name>
<dbReference type="AlphaFoldDB" id="A1ZLR3"/>
<dbReference type="SUPFAM" id="SSF158472">
    <property type="entry name" value="HAMP domain-like"/>
    <property type="match status" value="1"/>
</dbReference>
<dbReference type="GO" id="GO:0005923">
    <property type="term" value="C:bicellular tight junction"/>
    <property type="evidence" value="ECO:0007669"/>
    <property type="project" value="TreeGrafter"/>
</dbReference>
<keyword evidence="6" id="KW-1133">Transmembrane helix</keyword>
<dbReference type="Gene3D" id="3.30.450.20">
    <property type="entry name" value="PAS domain"/>
    <property type="match status" value="1"/>
</dbReference>
<accession>A1ZLR3</accession>
<dbReference type="EMBL" id="AAWS01000014">
    <property type="protein sequence ID" value="EAY28817.1"/>
    <property type="molecule type" value="Genomic_DNA"/>
</dbReference>
<dbReference type="GO" id="GO:0016020">
    <property type="term" value="C:membrane"/>
    <property type="evidence" value="ECO:0007669"/>
    <property type="project" value="InterPro"/>
</dbReference>
<keyword evidence="6" id="KW-0472">Membrane</keyword>
<evidence type="ECO:0000313" key="9">
    <source>
        <dbReference type="Proteomes" id="UP000004095"/>
    </source>
</evidence>
<dbReference type="InterPro" id="IPR029016">
    <property type="entry name" value="GAF-like_dom_sf"/>
</dbReference>
<evidence type="ECO:0000313" key="8">
    <source>
        <dbReference type="EMBL" id="EAY28817.1"/>
    </source>
</evidence>
<dbReference type="Pfam" id="PF13188">
    <property type="entry name" value="PAS_8"/>
    <property type="match status" value="1"/>
</dbReference>
<evidence type="ECO:0000256" key="5">
    <source>
        <dbReference type="SAM" id="Coils"/>
    </source>
</evidence>
<feature type="transmembrane region" description="Helical" evidence="6">
    <location>
        <begin position="198"/>
        <end position="217"/>
    </location>
</feature>
<keyword evidence="9" id="KW-1185">Reference proteome</keyword>
<dbReference type="Pfam" id="PF00672">
    <property type="entry name" value="HAMP"/>
    <property type="match status" value="1"/>
</dbReference>
<feature type="transmembrane region" description="Helical" evidence="6">
    <location>
        <begin position="17"/>
        <end position="35"/>
    </location>
</feature>
<dbReference type="OrthoDB" id="1109395at2"/>
<evidence type="ECO:0000256" key="1">
    <source>
        <dbReference type="ARBA" id="ARBA00004496"/>
    </source>
</evidence>
<dbReference type="PANTHER" id="PTHR46349">
    <property type="entry name" value="CINGULIN-LIKE PROTEIN 1-RELATED"/>
    <property type="match status" value="1"/>
</dbReference>